<reference evidence="4" key="1">
    <citation type="journal article" date="2020" name="Stud. Mycol.">
        <title>101 Dothideomycetes genomes: a test case for predicting lifestyles and emergence of pathogens.</title>
        <authorList>
            <person name="Haridas S."/>
            <person name="Albert R."/>
            <person name="Binder M."/>
            <person name="Bloem J."/>
            <person name="Labutti K."/>
            <person name="Salamov A."/>
            <person name="Andreopoulos B."/>
            <person name="Baker S."/>
            <person name="Barry K."/>
            <person name="Bills G."/>
            <person name="Bluhm B."/>
            <person name="Cannon C."/>
            <person name="Castanera R."/>
            <person name="Culley D."/>
            <person name="Daum C."/>
            <person name="Ezra D."/>
            <person name="Gonzalez J."/>
            <person name="Henrissat B."/>
            <person name="Kuo A."/>
            <person name="Liang C."/>
            <person name="Lipzen A."/>
            <person name="Lutzoni F."/>
            <person name="Magnuson J."/>
            <person name="Mondo S."/>
            <person name="Nolan M."/>
            <person name="Ohm R."/>
            <person name="Pangilinan J."/>
            <person name="Park H.-J."/>
            <person name="Ramirez L."/>
            <person name="Alfaro M."/>
            <person name="Sun H."/>
            <person name="Tritt A."/>
            <person name="Yoshinaga Y."/>
            <person name="Zwiers L.-H."/>
            <person name="Turgeon B."/>
            <person name="Goodwin S."/>
            <person name="Spatafora J."/>
            <person name="Crous P."/>
            <person name="Grigoriev I."/>
        </authorList>
    </citation>
    <scope>NUCLEOTIDE SEQUENCE</scope>
    <source>
        <strain evidence="4">CBS 473.64</strain>
    </source>
</reference>
<keyword evidence="5" id="KW-1185">Reference proteome</keyword>
<evidence type="ECO:0000256" key="1">
    <source>
        <dbReference type="ARBA" id="ARBA00004685"/>
    </source>
</evidence>
<name>A0A6A6S0R6_9PLEO</name>
<dbReference type="EMBL" id="MU006786">
    <property type="protein sequence ID" value="KAF2639804.1"/>
    <property type="molecule type" value="Genomic_DNA"/>
</dbReference>
<comment type="pathway">
    <text evidence="1">Mycotoxin biosynthesis.</text>
</comment>
<dbReference type="GO" id="GO:0043386">
    <property type="term" value="P:mycotoxin biosynthetic process"/>
    <property type="evidence" value="ECO:0007669"/>
    <property type="project" value="InterPro"/>
</dbReference>
<accession>A0A6A6S0R6</accession>
<comment type="similarity">
    <text evidence="3">Belongs to the ustYa family.</text>
</comment>
<dbReference type="PANTHER" id="PTHR33365">
    <property type="entry name" value="YALI0B05434P"/>
    <property type="match status" value="1"/>
</dbReference>
<dbReference type="AlphaFoldDB" id="A0A6A6S0R6"/>
<dbReference type="Proteomes" id="UP000799753">
    <property type="component" value="Unassembled WGS sequence"/>
</dbReference>
<dbReference type="GO" id="GO:0016491">
    <property type="term" value="F:oxidoreductase activity"/>
    <property type="evidence" value="ECO:0007669"/>
    <property type="project" value="UniProtKB-KW"/>
</dbReference>
<protein>
    <recommendedName>
        <fullName evidence="6">Oxidase ustYa</fullName>
    </recommendedName>
</protein>
<gene>
    <name evidence="4" type="ORF">P280DRAFT_470417</name>
</gene>
<evidence type="ECO:0000256" key="3">
    <source>
        <dbReference type="ARBA" id="ARBA00035112"/>
    </source>
</evidence>
<evidence type="ECO:0000313" key="5">
    <source>
        <dbReference type="Proteomes" id="UP000799753"/>
    </source>
</evidence>
<evidence type="ECO:0008006" key="6">
    <source>
        <dbReference type="Google" id="ProtNLM"/>
    </source>
</evidence>
<evidence type="ECO:0000256" key="2">
    <source>
        <dbReference type="ARBA" id="ARBA00023002"/>
    </source>
</evidence>
<organism evidence="4 5">
    <name type="scientific">Massarina eburnea CBS 473.64</name>
    <dbReference type="NCBI Taxonomy" id="1395130"/>
    <lineage>
        <taxon>Eukaryota</taxon>
        <taxon>Fungi</taxon>
        <taxon>Dikarya</taxon>
        <taxon>Ascomycota</taxon>
        <taxon>Pezizomycotina</taxon>
        <taxon>Dothideomycetes</taxon>
        <taxon>Pleosporomycetidae</taxon>
        <taxon>Pleosporales</taxon>
        <taxon>Massarineae</taxon>
        <taxon>Massarinaceae</taxon>
        <taxon>Massarina</taxon>
    </lineage>
</organism>
<dbReference type="Pfam" id="PF11807">
    <property type="entry name" value="UstYa"/>
    <property type="match status" value="1"/>
</dbReference>
<proteinExistence type="inferred from homology"/>
<evidence type="ECO:0000313" key="4">
    <source>
        <dbReference type="EMBL" id="KAF2639804.1"/>
    </source>
</evidence>
<dbReference type="PANTHER" id="PTHR33365:SF11">
    <property type="entry name" value="TAT PATHWAY SIGNAL SEQUENCE"/>
    <property type="match status" value="1"/>
</dbReference>
<sequence length="172" mass="19059">MFLNESLTLKTLHNWIPLSSGTSIASHPSTSTDPKPEARGYIYLPNISPNSTAYDLPTPYEIAIDRHNDGLGYMMSVFHQLHCLSYLAQHFQQGYGGVELTEEVAHHSAHCFSYLRQGITCNADTTLEGKTEAGPGEGSEHECVDYDALLEWANENGGYRWRTALLPDTAVL</sequence>
<dbReference type="InterPro" id="IPR021765">
    <property type="entry name" value="UstYa-like"/>
</dbReference>
<dbReference type="OrthoDB" id="3687641at2759"/>
<keyword evidence="2" id="KW-0560">Oxidoreductase</keyword>